<organism evidence="4 5">
    <name type="scientific">Chelatococcus caeni</name>
    <dbReference type="NCBI Taxonomy" id="1348468"/>
    <lineage>
        <taxon>Bacteria</taxon>
        <taxon>Pseudomonadati</taxon>
        <taxon>Pseudomonadota</taxon>
        <taxon>Alphaproteobacteria</taxon>
        <taxon>Hyphomicrobiales</taxon>
        <taxon>Chelatococcaceae</taxon>
        <taxon>Chelatococcus</taxon>
    </lineage>
</organism>
<evidence type="ECO:0000259" key="3">
    <source>
        <dbReference type="Pfam" id="PF13194"/>
    </source>
</evidence>
<feature type="domain" description="MgtC/SapB/SrpB/YhiD N-terminal" evidence="2">
    <location>
        <begin position="10"/>
        <end position="142"/>
    </location>
</feature>
<evidence type="ECO:0000256" key="1">
    <source>
        <dbReference type="SAM" id="Phobius"/>
    </source>
</evidence>
<proteinExistence type="predicted"/>
<feature type="transmembrane region" description="Helical" evidence="1">
    <location>
        <begin position="213"/>
        <end position="232"/>
    </location>
</feature>
<dbReference type="Pfam" id="PF02308">
    <property type="entry name" value="MgtC"/>
    <property type="match status" value="1"/>
</dbReference>
<feature type="transmembrane region" description="Helical" evidence="1">
    <location>
        <begin position="97"/>
        <end position="116"/>
    </location>
</feature>
<feature type="transmembrane region" description="Helical" evidence="1">
    <location>
        <begin position="244"/>
        <end position="266"/>
    </location>
</feature>
<dbReference type="Pfam" id="PF13194">
    <property type="entry name" value="DUF4010"/>
    <property type="match status" value="1"/>
</dbReference>
<feature type="transmembrane region" description="Helical" evidence="1">
    <location>
        <begin position="6"/>
        <end position="22"/>
    </location>
</feature>
<reference evidence="4 5" key="1">
    <citation type="submission" date="2020-08" db="EMBL/GenBank/DDBJ databases">
        <title>Genomic Encyclopedia of Type Strains, Phase IV (KMG-IV): sequencing the most valuable type-strain genomes for metagenomic binning, comparative biology and taxonomic classification.</title>
        <authorList>
            <person name="Goeker M."/>
        </authorList>
    </citation>
    <scope>NUCLEOTIDE SEQUENCE [LARGE SCALE GENOMIC DNA]</scope>
    <source>
        <strain evidence="4 5">DSM 103737</strain>
    </source>
</reference>
<evidence type="ECO:0000313" key="5">
    <source>
        <dbReference type="Proteomes" id="UP000577362"/>
    </source>
</evidence>
<feature type="transmembrane region" description="Helical" evidence="1">
    <location>
        <begin position="371"/>
        <end position="393"/>
    </location>
</feature>
<dbReference type="EMBL" id="JACIEN010000003">
    <property type="protein sequence ID" value="MBB4017644.1"/>
    <property type="molecule type" value="Genomic_DNA"/>
</dbReference>
<dbReference type="PANTHER" id="PTHR39084:SF1">
    <property type="entry name" value="DUF4010 DOMAIN-CONTAINING PROTEIN"/>
    <property type="match status" value="1"/>
</dbReference>
<feature type="transmembrane region" description="Helical" evidence="1">
    <location>
        <begin position="313"/>
        <end position="330"/>
    </location>
</feature>
<feature type="transmembrane region" description="Helical" evidence="1">
    <location>
        <begin position="152"/>
        <end position="170"/>
    </location>
</feature>
<dbReference type="Proteomes" id="UP000577362">
    <property type="component" value="Unassembled WGS sequence"/>
</dbReference>
<name>A0A840BX64_9HYPH</name>
<dbReference type="InterPro" id="IPR049177">
    <property type="entry name" value="MgtC_SapB_SrpB_YhiD_N"/>
</dbReference>
<dbReference type="RefSeq" id="WP_183316931.1">
    <property type="nucleotide sequence ID" value="NZ_JACIEN010000003.1"/>
</dbReference>
<gene>
    <name evidence="4" type="ORF">GGR16_002678</name>
</gene>
<keyword evidence="1" id="KW-0812">Transmembrane</keyword>
<dbReference type="AlphaFoldDB" id="A0A840BX64"/>
<dbReference type="PANTHER" id="PTHR39084">
    <property type="entry name" value="MEMBRANE PROTEIN-RELATED"/>
    <property type="match status" value="1"/>
</dbReference>
<feature type="transmembrane region" description="Helical" evidence="1">
    <location>
        <begin position="342"/>
        <end position="365"/>
    </location>
</feature>
<keyword evidence="5" id="KW-1185">Reference proteome</keyword>
<feature type="transmembrane region" description="Helical" evidence="1">
    <location>
        <begin position="122"/>
        <end position="140"/>
    </location>
</feature>
<keyword evidence="1" id="KW-1133">Transmembrane helix</keyword>
<comment type="caution">
    <text evidence="4">The sequence shown here is derived from an EMBL/GenBank/DDBJ whole genome shotgun (WGS) entry which is preliminary data.</text>
</comment>
<feature type="transmembrane region" description="Helical" evidence="1">
    <location>
        <begin position="273"/>
        <end position="293"/>
    </location>
</feature>
<feature type="transmembrane region" description="Helical" evidence="1">
    <location>
        <begin position="405"/>
        <end position="425"/>
    </location>
</feature>
<feature type="transmembrane region" description="Helical" evidence="1">
    <location>
        <begin position="43"/>
        <end position="61"/>
    </location>
</feature>
<evidence type="ECO:0000313" key="4">
    <source>
        <dbReference type="EMBL" id="MBB4017644.1"/>
    </source>
</evidence>
<dbReference type="InterPro" id="IPR025105">
    <property type="entry name" value="DUF4010"/>
</dbReference>
<evidence type="ECO:0000259" key="2">
    <source>
        <dbReference type="Pfam" id="PF02308"/>
    </source>
</evidence>
<keyword evidence="1" id="KW-0472">Membrane</keyword>
<sequence length="429" mass="42961">MDLNDLFYRLAVSLAVGLLVGIERHWRERDAPAGSRTAGVRTFALFGFFGGIAAIMAQALAPQNAPVAAIVLMAALAVLSAALITFKRREAEADANFSVTGVVAGQATFALGALAVLGDPAFAGAAAVVMTALLASREVLHALLRRMRWSELRSAIVLAVMTFVALPLIPDEPLPQLMGLNPARVWLLAIILAGVSFLGYVAVQLFGAERGRLVAGATGGLVSSTAVTLANARLARAGEAALPLAAGALAAGAVSFIRTAVIVTVVAPELGRLLVPGLGLGAAVLVAGAWLLARREGAPAPSAAPEGGNPFELGEVLKLAALLAFVRVVGDLAAEHLGAVGVYAVAAVSGLADVDAVSLGVSGLVPDRLALSAGAIAIAIAVGSNTIAKCVYAATLGGAAYAGRFSLVSLLALAALAAGLLAASAQMPG</sequence>
<feature type="transmembrane region" description="Helical" evidence="1">
    <location>
        <begin position="185"/>
        <end position="206"/>
    </location>
</feature>
<feature type="domain" description="DUF4010" evidence="3">
    <location>
        <begin position="190"/>
        <end position="397"/>
    </location>
</feature>
<feature type="transmembrane region" description="Helical" evidence="1">
    <location>
        <begin position="67"/>
        <end position="85"/>
    </location>
</feature>
<accession>A0A840BX64</accession>
<protein>
    <submittedName>
        <fullName evidence="4">Uncharacterized membrane protein (DUF4010 family)</fullName>
    </submittedName>
</protein>